<dbReference type="SUPFAM" id="SSF46689">
    <property type="entry name" value="Homeodomain-like"/>
    <property type="match status" value="2"/>
</dbReference>
<dbReference type="InterPro" id="IPR053078">
    <property type="entry name" value="TTF1-like"/>
</dbReference>
<feature type="compositionally biased region" description="Basic residues" evidence="1">
    <location>
        <begin position="85"/>
        <end position="94"/>
    </location>
</feature>
<dbReference type="STRING" id="8030.ENSSSAP00000015422"/>
<feature type="compositionally biased region" description="Basic and acidic residues" evidence="1">
    <location>
        <begin position="105"/>
        <end position="142"/>
    </location>
</feature>
<feature type="domain" description="Myb-like" evidence="2">
    <location>
        <begin position="583"/>
        <end position="654"/>
    </location>
</feature>
<dbReference type="InterPro" id="IPR009057">
    <property type="entry name" value="Homeodomain-like_sf"/>
</dbReference>
<dbReference type="GO" id="GO:0005730">
    <property type="term" value="C:nucleolus"/>
    <property type="evidence" value="ECO:0007669"/>
    <property type="project" value="TreeGrafter"/>
</dbReference>
<keyword evidence="3" id="KW-1185">Reference proteome</keyword>
<feature type="region of interest" description="Disordered" evidence="1">
    <location>
        <begin position="85"/>
        <end position="366"/>
    </location>
</feature>
<feature type="compositionally biased region" description="Basic and acidic residues" evidence="1">
    <location>
        <begin position="246"/>
        <end position="258"/>
    </location>
</feature>
<dbReference type="Bgee" id="ENSSSAG00000007491">
    <property type="expression patterns" value="Expressed in head kidney and 24 other cell types or tissues"/>
</dbReference>
<dbReference type="GeneID" id="106576231"/>
<dbReference type="PANTHER" id="PTHR46760">
    <property type="entry name" value="TRANSCRIPTION TERMINATION FACTOR 1"/>
    <property type="match status" value="1"/>
</dbReference>
<feature type="compositionally biased region" description="Basic and acidic residues" evidence="1">
    <location>
        <begin position="351"/>
        <end position="364"/>
    </location>
</feature>
<dbReference type="GO" id="GO:0003682">
    <property type="term" value="F:chromatin binding"/>
    <property type="evidence" value="ECO:0007669"/>
    <property type="project" value="TreeGrafter"/>
</dbReference>
<name>A0A1S3MZV9_SALSA</name>
<dbReference type="Proteomes" id="UP001652741">
    <property type="component" value="Chromosome ssa17"/>
</dbReference>
<sequence length="788" mass="90240">MPKKRCTFPAVSFWSQRFHFPHVFNQIEKTGYAVATMLRTSTSTEQGASENSILLEMSRISPLLFEDTPELISSVAPDTVEGCKKAKKKKKKTKALSEQGPEEPAIEHNQKDGHQLTVEKRGEEPKHKEQTVTELEVVEKERKKLKKRKQEKQLNVVQDEMEVPDPEEQTGGKTKKKSKNLPTQQVGAEGVTADEKNMNSRKKKRRHNDIEPEPRIDCVLSKAAVDVSAVTAPDEARKSKKKHKNRQTELEEGAESRRTVSRTADDPEIIELHTETVKRGKSMVTEAEENVKEKRKRKKKHKESDLNDCPDKADLPGIKEQTERKLKSKRSKTDGGSTAVEGSGRKKKHSRESDKGLDSVHSAEDVLDLAVPNDNRTHDAGTNGETEEGAHSVMVETGTQHNNPSLKEETLCVDDWQALNDLKEFIPNVESKSVDEINKMIKYDLDRFKEFRRQGLSLRSGRFNAQENEQLKSNVYDFLALTGIQSGSMLFHPQRFKEEEGNIKKLKRQHRFHERIAEGIPRPWHQVYIRGRKLFDGSNYKGRFTEEELHSLKKLQTLHGNKWATISQLTGRSESSLEKRFAQMSANKGAWTEEELKRLMEAVRKHLVGQAEPGSGPATIRKEKLYSNIPWRDVCQTVETRHWLQCRIKWLAVLKHKMAYGQPVFNGGTNSLQGKVDLIKALNAMQIEDAADIDWEEIAYIIGNVTPRYVQTHYYRLKVANVPLWESMSFCEIIDFLNSRVLPKFEERLQVRLKSGKVVSRNDPQELFLLSEIFDNEDSDYYSEVQNS</sequence>
<protein>
    <submittedName>
        <fullName evidence="4">Transcription termination factor 1 isoform X1</fullName>
    </submittedName>
</protein>
<evidence type="ECO:0000259" key="2">
    <source>
        <dbReference type="PROSITE" id="PS50090"/>
    </source>
</evidence>
<dbReference type="PANTHER" id="PTHR46760:SF1">
    <property type="entry name" value="TRANSCRIPTION TERMINATION FACTOR 1"/>
    <property type="match status" value="1"/>
</dbReference>
<feature type="compositionally biased region" description="Acidic residues" evidence="1">
    <location>
        <begin position="159"/>
        <end position="168"/>
    </location>
</feature>
<evidence type="ECO:0000313" key="3">
    <source>
        <dbReference type="Proteomes" id="UP001652741"/>
    </source>
</evidence>
<evidence type="ECO:0000313" key="4">
    <source>
        <dbReference type="RefSeq" id="XP_014008754.1"/>
    </source>
</evidence>
<dbReference type="InterPro" id="IPR001005">
    <property type="entry name" value="SANT/Myb"/>
</dbReference>
<dbReference type="AlphaFoldDB" id="A0A1S3MZV9"/>
<dbReference type="SMART" id="SM00717">
    <property type="entry name" value="SANT"/>
    <property type="match status" value="2"/>
</dbReference>
<dbReference type="PaxDb" id="8030-ENSSSAP00000015422"/>
<proteinExistence type="predicted"/>
<dbReference type="GO" id="GO:0006363">
    <property type="term" value="P:termination of RNA polymerase I transcription"/>
    <property type="evidence" value="ECO:0007669"/>
    <property type="project" value="TreeGrafter"/>
</dbReference>
<dbReference type="PROSITE" id="PS50090">
    <property type="entry name" value="MYB_LIKE"/>
    <property type="match status" value="1"/>
</dbReference>
<feature type="compositionally biased region" description="Basic and acidic residues" evidence="1">
    <location>
        <begin position="302"/>
        <end position="314"/>
    </location>
</feature>
<dbReference type="KEGG" id="sasa:106576231"/>
<accession>A0A1S3MZV9</accession>
<reference evidence="4" key="1">
    <citation type="submission" date="2025-08" db="UniProtKB">
        <authorList>
            <consortium name="RefSeq"/>
        </authorList>
    </citation>
    <scope>IDENTIFICATION</scope>
</reference>
<evidence type="ECO:0000256" key="1">
    <source>
        <dbReference type="SAM" id="MobiDB-lite"/>
    </source>
</evidence>
<gene>
    <name evidence="4" type="primary">LOC106576231</name>
</gene>
<dbReference type="Pfam" id="PF13921">
    <property type="entry name" value="Myb_DNA-bind_6"/>
    <property type="match status" value="1"/>
</dbReference>
<dbReference type="RefSeq" id="XP_014008754.1">
    <property type="nucleotide sequence ID" value="XM_014153279.2"/>
</dbReference>
<dbReference type="Gene3D" id="1.10.10.60">
    <property type="entry name" value="Homeodomain-like"/>
    <property type="match status" value="2"/>
</dbReference>
<organism evidence="3 4">
    <name type="scientific">Salmo salar</name>
    <name type="common">Atlantic salmon</name>
    <dbReference type="NCBI Taxonomy" id="8030"/>
    <lineage>
        <taxon>Eukaryota</taxon>
        <taxon>Metazoa</taxon>
        <taxon>Chordata</taxon>
        <taxon>Craniata</taxon>
        <taxon>Vertebrata</taxon>
        <taxon>Euteleostomi</taxon>
        <taxon>Actinopterygii</taxon>
        <taxon>Neopterygii</taxon>
        <taxon>Teleostei</taxon>
        <taxon>Protacanthopterygii</taxon>
        <taxon>Salmoniformes</taxon>
        <taxon>Salmonidae</taxon>
        <taxon>Salmoninae</taxon>
        <taxon>Salmo</taxon>
    </lineage>
</organism>
<dbReference type="OrthoDB" id="5812619at2759"/>